<evidence type="ECO:0000313" key="3">
    <source>
        <dbReference type="Proteomes" id="UP001273505"/>
    </source>
</evidence>
<dbReference type="Proteomes" id="UP001273505">
    <property type="component" value="Unassembled WGS sequence"/>
</dbReference>
<reference evidence="2 3" key="1">
    <citation type="submission" date="2023-11" db="EMBL/GenBank/DDBJ databases">
        <title>Gilvimarinus fulvus sp. nov., isolated from the surface of Kelp.</title>
        <authorList>
            <person name="Sun Y.Y."/>
            <person name="Gong Y."/>
            <person name="Du Z.J."/>
        </authorList>
    </citation>
    <scope>NUCLEOTIDE SEQUENCE [LARGE SCALE GENOMIC DNA]</scope>
    <source>
        <strain evidence="2 3">SDUM040013</strain>
    </source>
</reference>
<gene>
    <name evidence="2" type="ORF">SCD92_19505</name>
</gene>
<sequence>MIDNKDTQTKDAFAASRRGRPALGKAKSSAERKRHQRAKAKHAVRASIFGPASIATISLTSLHHELASAVRYGDVDVVRSISQELERRTIINRDSHD</sequence>
<comment type="caution">
    <text evidence="2">The sequence shown here is derived from an EMBL/GenBank/DDBJ whole genome shotgun (WGS) entry which is preliminary data.</text>
</comment>
<evidence type="ECO:0000256" key="1">
    <source>
        <dbReference type="SAM" id="MobiDB-lite"/>
    </source>
</evidence>
<proteinExistence type="predicted"/>
<dbReference type="EMBL" id="JAXAFO010000079">
    <property type="protein sequence ID" value="MDX6851558.1"/>
    <property type="molecule type" value="Genomic_DNA"/>
</dbReference>
<evidence type="ECO:0000313" key="2">
    <source>
        <dbReference type="EMBL" id="MDX6851558.1"/>
    </source>
</evidence>
<keyword evidence="3" id="KW-1185">Reference proteome</keyword>
<accession>A0ABU4S6L1</accession>
<feature type="region of interest" description="Disordered" evidence="1">
    <location>
        <begin position="1"/>
        <end position="44"/>
    </location>
</feature>
<organism evidence="2 3">
    <name type="scientific">Gilvimarinus gilvus</name>
    <dbReference type="NCBI Taxonomy" id="3058038"/>
    <lineage>
        <taxon>Bacteria</taxon>
        <taxon>Pseudomonadati</taxon>
        <taxon>Pseudomonadota</taxon>
        <taxon>Gammaproteobacteria</taxon>
        <taxon>Cellvibrionales</taxon>
        <taxon>Cellvibrionaceae</taxon>
        <taxon>Gilvimarinus</taxon>
    </lineage>
</organism>
<name>A0ABU4S6L1_9GAMM</name>
<feature type="compositionally biased region" description="Basic residues" evidence="1">
    <location>
        <begin position="32"/>
        <end position="44"/>
    </location>
</feature>
<dbReference type="RefSeq" id="WP_302721876.1">
    <property type="nucleotide sequence ID" value="NZ_JAULRU010000418.1"/>
</dbReference>
<protein>
    <submittedName>
        <fullName evidence="2">Uncharacterized protein</fullName>
    </submittedName>
</protein>